<reference evidence="2" key="1">
    <citation type="submission" date="2016-09" db="EMBL/GenBank/DDBJ databases">
        <authorList>
            <person name="Wibberg D."/>
        </authorList>
    </citation>
    <scope>NUCLEOTIDE SEQUENCE [LARGE SCALE GENOMIC DNA]</scope>
</reference>
<name>A0A1M4N2X1_9RHOB</name>
<evidence type="ECO:0008006" key="3">
    <source>
        <dbReference type="Google" id="ProtNLM"/>
    </source>
</evidence>
<dbReference type="Proteomes" id="UP000184085">
    <property type="component" value="Unassembled WGS sequence"/>
</dbReference>
<dbReference type="RefSeq" id="WP_072708523.1">
    <property type="nucleotide sequence ID" value="NZ_FMJB01000064.1"/>
</dbReference>
<dbReference type="AlphaFoldDB" id="A0A1M4N2X1"/>
<gene>
    <name evidence="1" type="ORF">KARMA_3427</name>
</gene>
<dbReference type="EMBL" id="FMJB01000064">
    <property type="protein sequence ID" value="SCM69193.1"/>
    <property type="molecule type" value="Genomic_DNA"/>
</dbReference>
<sequence length="298" mass="33529">MASFDFSLMQSLAAEEKGEYHETPKHVVVHIPGKDRLLVGFDNLSWNREEGPRKPWAFDVARKNGWGVVGVMCKKSDWFRDLALFRILEGMRDCGVFSSYPAVSMYGSSMGAYGACAFADLAPGCTVVAFSPQSTLAKDLAPFENRYDRAANRADWSQGPYRDAATGLAAAGKAYLVYDPLVPEDQAHIDRLTQPNCEVLGWNHLTHKVPPSLKRMEILKPVSTEMLDGSMTRQRFYELLRNRRNAIPYTLRLLEQAAAKGHMKLALSATAYARSQKDNWKLRQFQKHLKAQAKERGL</sequence>
<evidence type="ECO:0000313" key="2">
    <source>
        <dbReference type="Proteomes" id="UP000184085"/>
    </source>
</evidence>
<evidence type="ECO:0000313" key="1">
    <source>
        <dbReference type="EMBL" id="SCM69193.1"/>
    </source>
</evidence>
<accession>A0A1M4N2X1</accession>
<protein>
    <recommendedName>
        <fullName evidence="3">Alpha/beta hydrolase</fullName>
    </recommendedName>
</protein>
<organism evidence="1 2">
    <name type="scientific">Donghicola eburneus</name>
    <dbReference type="NCBI Taxonomy" id="393278"/>
    <lineage>
        <taxon>Bacteria</taxon>
        <taxon>Pseudomonadati</taxon>
        <taxon>Pseudomonadota</taxon>
        <taxon>Alphaproteobacteria</taxon>
        <taxon>Rhodobacterales</taxon>
        <taxon>Roseobacteraceae</taxon>
        <taxon>Donghicola</taxon>
    </lineage>
</organism>
<keyword evidence="2" id="KW-1185">Reference proteome</keyword>
<proteinExistence type="predicted"/>